<evidence type="ECO:0000259" key="1">
    <source>
        <dbReference type="SMART" id="SM00860"/>
    </source>
</evidence>
<organism evidence="2 3">
    <name type="scientific">Listeria seeligeri</name>
    <dbReference type="NCBI Taxonomy" id="1640"/>
    <lineage>
        <taxon>Bacteria</taxon>
        <taxon>Bacillati</taxon>
        <taxon>Bacillota</taxon>
        <taxon>Bacilli</taxon>
        <taxon>Bacillales</taxon>
        <taxon>Listeriaceae</taxon>
        <taxon>Listeria</taxon>
    </lineage>
</organism>
<keyword evidence="3" id="KW-1185">Reference proteome</keyword>
<dbReference type="InterPro" id="IPR018958">
    <property type="entry name" value="Knr4/Smi1-like_dom"/>
</dbReference>
<sequence length="423" mass="48952">MRGDSINFCEFFKELNNQNTELHNAGARTMLVIDEGATDAQLAEVEKMLDISLPDDLKEILKLSKKIYWYWTLFGKTIIPSDFEQIKGTFSINLEEIEFFTAPLVKIKVRRLLKIAKSIDGEDIIYDLKEGSIYCFNYYHNQLFQMASSLEAYLAITIQNKGLAMWNYGLIGNKELKESAFEFIREFLKPLVSDPDAVEIVNYACIHGAEEIISKGLPNEEDVGRVFTEIMHRLDADLNHFKGYNNLIIELCPAYAKKWIISLWVSKKYEKIADFIYLRAYFTGKALPAKEALKLISETIPDRASGKDVYRLLSTIGDSVIIDWMQDKVNYPLGDWVNLFLESQPTKEQVFSWLEGDIIYQETVCLALKNLSKESELLKTYTKEEKMKLFILLLGVNHNCLFKKDKEEIIRAIRLIIKKFFIE</sequence>
<comment type="caution">
    <text evidence="2">The sequence shown here is derived from an EMBL/GenBank/DDBJ whole genome shotgun (WGS) entry which is preliminary data.</text>
</comment>
<dbReference type="SUPFAM" id="SSF160631">
    <property type="entry name" value="SMI1/KNR4-like"/>
    <property type="match status" value="1"/>
</dbReference>
<gene>
    <name evidence="2" type="ORF">UQ68_06920</name>
</gene>
<name>A0ABR5E7Y6_LISSE</name>
<evidence type="ECO:0000313" key="3">
    <source>
        <dbReference type="Proteomes" id="UP000033536"/>
    </source>
</evidence>
<dbReference type="EMBL" id="JYOM01000012">
    <property type="protein sequence ID" value="KKD46194.1"/>
    <property type="molecule type" value="Genomic_DNA"/>
</dbReference>
<evidence type="ECO:0000313" key="2">
    <source>
        <dbReference type="EMBL" id="KKD46194.1"/>
    </source>
</evidence>
<protein>
    <recommendedName>
        <fullName evidence="1">Knr4/Smi1-like domain-containing protein</fullName>
    </recommendedName>
</protein>
<proteinExistence type="predicted"/>
<dbReference type="Pfam" id="PF09346">
    <property type="entry name" value="SMI1_KNR4"/>
    <property type="match status" value="1"/>
</dbReference>
<dbReference type="Gene3D" id="3.40.1580.10">
    <property type="entry name" value="SMI1/KNR4-like"/>
    <property type="match status" value="1"/>
</dbReference>
<dbReference type="Proteomes" id="UP000033536">
    <property type="component" value="Unassembled WGS sequence"/>
</dbReference>
<dbReference type="InterPro" id="IPR037883">
    <property type="entry name" value="Knr4/Smi1-like_sf"/>
</dbReference>
<feature type="domain" description="Knr4/Smi1-like" evidence="1">
    <location>
        <begin position="36"/>
        <end position="156"/>
    </location>
</feature>
<reference evidence="2 3" key="1">
    <citation type="submission" date="2015-02" db="EMBL/GenBank/DDBJ databases">
        <title>Sequencing of Listeria spp. dairy environmental strains.</title>
        <authorList>
            <person name="Muhterem-Uyar M."/>
            <person name="Wagner M."/>
            <person name="Schmitz-Esser S."/>
            <person name="Stessl B."/>
        </authorList>
    </citation>
    <scope>NUCLEOTIDE SEQUENCE [LARGE SCALE GENOMIC DNA]</scope>
    <source>
        <strain evidence="2 3">7KSM</strain>
    </source>
</reference>
<accession>A0ABR5E7Y6</accession>
<dbReference type="SMART" id="SM00860">
    <property type="entry name" value="SMI1_KNR4"/>
    <property type="match status" value="1"/>
</dbReference>